<dbReference type="Pfam" id="PF00005">
    <property type="entry name" value="ABC_tran"/>
    <property type="match status" value="1"/>
</dbReference>
<dbReference type="RefSeq" id="WP_012172287.1">
    <property type="nucleotide sequence ID" value="NC_009937.1"/>
</dbReference>
<keyword evidence="5" id="KW-1278">Translocase</keyword>
<keyword evidence="9" id="KW-1185">Reference proteome</keyword>
<feature type="domain" description="ABC transporter" evidence="7">
    <location>
        <begin position="16"/>
        <end position="242"/>
    </location>
</feature>
<dbReference type="GO" id="GO:0005524">
    <property type="term" value="F:ATP binding"/>
    <property type="evidence" value="ECO:0007669"/>
    <property type="project" value="UniProtKB-KW"/>
</dbReference>
<dbReference type="PROSITE" id="PS00211">
    <property type="entry name" value="ABC_TRANSPORTER_1"/>
    <property type="match status" value="1"/>
</dbReference>
<evidence type="ECO:0000256" key="5">
    <source>
        <dbReference type="ARBA" id="ARBA00022967"/>
    </source>
</evidence>
<evidence type="ECO:0000313" key="8">
    <source>
        <dbReference type="EMBL" id="BAF89762.1"/>
    </source>
</evidence>
<reference evidence="8 9" key="5">
    <citation type="journal article" date="2010" name="Appl. Environ. Microbiol.">
        <title>phrR-like gene praR of Azorhizobium caulinodans ORS571 is essential for symbiosis with Sesbania rostrata and is involved in expression of reb genes.</title>
        <authorList>
            <person name="Akiba N."/>
            <person name="Aono T."/>
            <person name="Toyazaki H."/>
            <person name="Sato S."/>
            <person name="Oyaizu H."/>
        </authorList>
    </citation>
    <scope>NUCLEOTIDE SEQUENCE [LARGE SCALE GENOMIC DNA]</scope>
    <source>
        <strain evidence="9">ATCC 43989 / DSM 5975 / JCM 20966 / LMG 6465 / NBRC 14845 / NCIMB 13405 / ORS 571</strain>
    </source>
</reference>
<evidence type="ECO:0000259" key="7">
    <source>
        <dbReference type="PROSITE" id="PS50893"/>
    </source>
</evidence>
<dbReference type="SMART" id="SM00382">
    <property type="entry name" value="AAA"/>
    <property type="match status" value="1"/>
</dbReference>
<dbReference type="KEGG" id="azc:AZC_3764"/>
<keyword evidence="2" id="KW-1003">Cell membrane</keyword>
<dbReference type="InterPro" id="IPR027417">
    <property type="entry name" value="P-loop_NTPase"/>
</dbReference>
<accession>A8INL2</accession>
<dbReference type="PROSITE" id="PS50893">
    <property type="entry name" value="ABC_TRANSPORTER_2"/>
    <property type="match status" value="1"/>
</dbReference>
<dbReference type="HOGENOM" id="CLU_000604_1_22_5"/>
<dbReference type="FunFam" id="3.40.50.300:FF:000032">
    <property type="entry name" value="Export ABC transporter ATP-binding protein"/>
    <property type="match status" value="1"/>
</dbReference>
<proteinExistence type="inferred from homology"/>
<organism evidence="8 9">
    <name type="scientific">Azorhizobium caulinodans (strain ATCC 43989 / DSM 5975 / JCM 20966 / LMG 6465 / NBRC 14845 / NCIMB 13405 / ORS 571)</name>
    <dbReference type="NCBI Taxonomy" id="438753"/>
    <lineage>
        <taxon>Bacteria</taxon>
        <taxon>Pseudomonadati</taxon>
        <taxon>Pseudomonadota</taxon>
        <taxon>Alphaproteobacteria</taxon>
        <taxon>Hyphomicrobiales</taxon>
        <taxon>Xanthobacteraceae</taxon>
        <taxon>Azorhizobium</taxon>
    </lineage>
</organism>
<dbReference type="InterPro" id="IPR017871">
    <property type="entry name" value="ABC_transporter-like_CS"/>
</dbReference>
<comment type="similarity">
    <text evidence="6">Belongs to the ABC transporter superfamily. Macrolide exporter (TC 3.A.1.122) family.</text>
</comment>
<dbReference type="Gene3D" id="3.40.50.300">
    <property type="entry name" value="P-loop containing nucleotide triphosphate hydrolases"/>
    <property type="match status" value="1"/>
</dbReference>
<evidence type="ECO:0000256" key="2">
    <source>
        <dbReference type="ARBA" id="ARBA00022519"/>
    </source>
</evidence>
<keyword evidence="1" id="KW-0813">Transport</keyword>
<protein>
    <submittedName>
        <fullName evidence="8">ABC transporter ATPase subunit</fullName>
    </submittedName>
</protein>
<dbReference type="InterPro" id="IPR003439">
    <property type="entry name" value="ABC_transporter-like_ATP-bd"/>
</dbReference>
<dbReference type="PANTHER" id="PTHR24220">
    <property type="entry name" value="IMPORT ATP-BINDING PROTEIN"/>
    <property type="match status" value="1"/>
</dbReference>
<dbReference type="PANTHER" id="PTHR24220:SF659">
    <property type="entry name" value="TRANSPORTER, PUTATIVE-RELATED"/>
    <property type="match status" value="1"/>
</dbReference>
<reference evidence="8 9" key="6">
    <citation type="journal article" date="2011" name="Appl. Environ. Microbiol.">
        <title>Involvement of the azorhizobial chromosome partition gene (parA) in the onset of bacteroid differentiation during Sesbania rostrata stem nodule development.</title>
        <authorList>
            <person name="Liu CT."/>
            <person name="Lee KB."/>
            <person name="Wang YS."/>
            <person name="Peng MH."/>
            <person name="Lee KT."/>
            <person name="Suzuki S."/>
            <person name="Suzuki T."/>
            <person name="Oyaizu H."/>
        </authorList>
    </citation>
    <scope>NUCLEOTIDE SEQUENCE [LARGE SCALE GENOMIC DNA]</scope>
    <source>
        <strain evidence="9">ATCC 43989 / DSM 5975 / JCM 20966 / LMG 6465 / NBRC 14845 / NCIMB 13405 / ORS 571</strain>
    </source>
</reference>
<dbReference type="GO" id="GO:0016887">
    <property type="term" value="F:ATP hydrolysis activity"/>
    <property type="evidence" value="ECO:0007669"/>
    <property type="project" value="InterPro"/>
</dbReference>
<dbReference type="Proteomes" id="UP000000270">
    <property type="component" value="Chromosome"/>
</dbReference>
<keyword evidence="2" id="KW-0472">Membrane</keyword>
<reference evidence="9" key="2">
    <citation type="submission" date="2007-04" db="EMBL/GenBank/DDBJ databases">
        <title>Complete genome sequence of the nitrogen-fixing bacterium Azorhizobium caulinodans ORS571.</title>
        <authorList>
            <person name="Lee K.B."/>
            <person name="Backer P.D."/>
            <person name="Aono T."/>
            <person name="Liu C.T."/>
            <person name="Suzuki S."/>
            <person name="Suzuki T."/>
            <person name="Kaneko T."/>
            <person name="Yamada M."/>
            <person name="Tabata S."/>
            <person name="Kupfer D.M."/>
            <person name="Najar F.Z."/>
            <person name="Wiley G.B."/>
            <person name="Roe B."/>
            <person name="Binnewies T."/>
            <person name="Ussery D."/>
            <person name="Vereecke D."/>
            <person name="Gevers D."/>
            <person name="Holsters M."/>
            <person name="Oyaizu H."/>
        </authorList>
    </citation>
    <scope>NUCLEOTIDE SEQUENCE [LARGE SCALE GENOMIC DNA]</scope>
    <source>
        <strain evidence="9">ATCC 43989 / DSM 5975 / JCM 20966 / LMG 6465 / NBRC 14845 / NCIMB 13405 / ORS 571</strain>
    </source>
</reference>
<dbReference type="GO" id="GO:0022857">
    <property type="term" value="F:transmembrane transporter activity"/>
    <property type="evidence" value="ECO:0007669"/>
    <property type="project" value="TreeGrafter"/>
</dbReference>
<dbReference type="InterPro" id="IPR017911">
    <property type="entry name" value="MacB-like_ATP-bd"/>
</dbReference>
<sequence>MDTLSSSASHSPAIALSGVDLSLGTGAARVHVLKGVSLTVAPGETVGLVGPSGSGKSTLLMVMAGLERVDKGRVEVAGEDVTALDEDRLARFRGANVGIVFQSFHLIPTMTALENVAVPLELAGRRDAFARAADELEAVGLGHRLNHYPAQMSGGEQQRVAVARALAPQPPILVADEPTGNLDEATGQQIMDLLFAAHAARRTTLVLVTHDPALARRCARNVRLRSGVIEADAPVASAAAGA</sequence>
<dbReference type="CDD" id="cd03255">
    <property type="entry name" value="ABC_MJ0796_LolCDE_FtsE"/>
    <property type="match status" value="1"/>
</dbReference>
<dbReference type="AlphaFoldDB" id="A8INL2"/>
<dbReference type="eggNOG" id="COG4181">
    <property type="taxonomic scope" value="Bacteria"/>
</dbReference>
<name>A8INL2_AZOC5</name>
<dbReference type="EMBL" id="AP009384">
    <property type="protein sequence ID" value="BAF89762.1"/>
    <property type="molecule type" value="Genomic_DNA"/>
</dbReference>
<dbReference type="STRING" id="438753.AZC_3764"/>
<gene>
    <name evidence="8" type="ordered locus">AZC_3764</name>
</gene>
<evidence type="ECO:0000256" key="4">
    <source>
        <dbReference type="ARBA" id="ARBA00022840"/>
    </source>
</evidence>
<dbReference type="GO" id="GO:0098796">
    <property type="term" value="C:membrane protein complex"/>
    <property type="evidence" value="ECO:0007669"/>
    <property type="project" value="UniProtKB-ARBA"/>
</dbReference>
<reference evidence="8 9" key="3">
    <citation type="journal article" date="2008" name="BMC Genomics">
        <title>The genome of the versatile nitrogen fixer Azorhizobium caulinodans ORS571.</title>
        <authorList>
            <person name="Lee KB."/>
            <person name="Backer P.D."/>
            <person name="Aono T."/>
            <person name="Liu CT."/>
            <person name="Suzuki S."/>
            <person name="Suzuki T."/>
            <person name="Kaneko T."/>
            <person name="Yamada M."/>
            <person name="Tabata S."/>
            <person name="Kupfer D.M."/>
            <person name="Najar F.Z."/>
            <person name="Wiley G.B."/>
            <person name="Roe B."/>
            <person name="Binnewies T.T."/>
            <person name="Ussery D.W."/>
            <person name="D'Haeze W."/>
            <person name="Herder J.D."/>
            <person name="Gevers D."/>
            <person name="Vereecke D."/>
            <person name="Holsters M."/>
            <person name="Oyaizu H."/>
        </authorList>
    </citation>
    <scope>NUCLEOTIDE SEQUENCE [LARGE SCALE GENOMIC DNA]</scope>
    <source>
        <strain evidence="9">ATCC 43989 / DSM 5975 / JCM 20966 / LMG 6465 / NBRC 14845 / NCIMB 13405 / ORS 571</strain>
    </source>
</reference>
<evidence type="ECO:0000256" key="1">
    <source>
        <dbReference type="ARBA" id="ARBA00022448"/>
    </source>
</evidence>
<dbReference type="InterPro" id="IPR003593">
    <property type="entry name" value="AAA+_ATPase"/>
</dbReference>
<dbReference type="SUPFAM" id="SSF52540">
    <property type="entry name" value="P-loop containing nucleoside triphosphate hydrolases"/>
    <property type="match status" value="1"/>
</dbReference>
<evidence type="ECO:0000256" key="3">
    <source>
        <dbReference type="ARBA" id="ARBA00022741"/>
    </source>
</evidence>
<reference evidence="8 9" key="1">
    <citation type="journal article" date="2007" name="Appl. Environ. Microbiol.">
        <title>Rhizobial factors required for stem nodule maturation and maintenance in Sesbania rostrata-Azorhizobium caulinodans ORS571 symbiosis.</title>
        <authorList>
            <person name="Suzuki S."/>
            <person name="Aono T."/>
            <person name="Lee KB."/>
            <person name="Suzuki T."/>
            <person name="Liu CT."/>
            <person name="Miwa H."/>
            <person name="Wakao S."/>
            <person name="Iki T."/>
            <person name="Oyaizu H."/>
        </authorList>
    </citation>
    <scope>NUCLEOTIDE SEQUENCE [LARGE SCALE GENOMIC DNA]</scope>
    <source>
        <strain evidence="9">ATCC 43989 / DSM 5975 / JCM 20966 / LMG 6465 / NBRC 14845 / NCIMB 13405 / ORS 571</strain>
    </source>
</reference>
<dbReference type="InterPro" id="IPR015854">
    <property type="entry name" value="ABC_transpr_LolD-like"/>
</dbReference>
<reference evidence="8 9" key="4">
    <citation type="journal article" date="2009" name="Appl. Environ. Microbiol.">
        <title>Comparative genome-wide transcriptional profiling of Azorhizobium caulinodans ORS571 grown under free-living and symbiotic conditions.</title>
        <authorList>
            <person name="Tsukada S."/>
            <person name="Aono T."/>
            <person name="Akiba N."/>
            <person name="Lee KB."/>
            <person name="Liu CT."/>
            <person name="Toyazaki H."/>
            <person name="Oyaizu H."/>
        </authorList>
    </citation>
    <scope>NUCLEOTIDE SEQUENCE [LARGE SCALE GENOMIC DNA]</scope>
    <source>
        <strain evidence="9">ATCC 43989 / DSM 5975 / JCM 20966 / LMG 6465 / NBRC 14845 / NCIMB 13405 / ORS 571</strain>
    </source>
</reference>
<keyword evidence="3" id="KW-0547">Nucleotide-binding</keyword>
<keyword evidence="4" id="KW-0067">ATP-binding</keyword>
<dbReference type="GO" id="GO:0005886">
    <property type="term" value="C:plasma membrane"/>
    <property type="evidence" value="ECO:0007669"/>
    <property type="project" value="TreeGrafter"/>
</dbReference>
<evidence type="ECO:0000256" key="6">
    <source>
        <dbReference type="ARBA" id="ARBA00038388"/>
    </source>
</evidence>
<evidence type="ECO:0000313" key="9">
    <source>
        <dbReference type="Proteomes" id="UP000000270"/>
    </source>
</evidence>
<keyword evidence="2" id="KW-0997">Cell inner membrane</keyword>